<evidence type="ECO:0000313" key="1">
    <source>
        <dbReference type="EMBL" id="GAI93518.1"/>
    </source>
</evidence>
<name>X1SKQ7_9ZZZZ</name>
<sequence length="201" mass="22188">EIVTLIQGCTSYPFDAHFPDDGPDTIRGLGKQLASLKVQMSIAKWAVEGAVDYFKMGSLNPPKIITTLVQSYEEEMDHVVKFIRDMAIKDSTGWTPWARVVEDYNLFVEEEEVPLDQRMKPRTLGVRLGKLGYPAVVGAHNVAGRQGFRLNSIIPLDLDNPPTEVVPIAKQEGAEGLDARGLPKPLEGVLYPLSDEQEGEA</sequence>
<organism evidence="1">
    <name type="scientific">marine sediment metagenome</name>
    <dbReference type="NCBI Taxonomy" id="412755"/>
    <lineage>
        <taxon>unclassified sequences</taxon>
        <taxon>metagenomes</taxon>
        <taxon>ecological metagenomes</taxon>
    </lineage>
</organism>
<gene>
    <name evidence="1" type="ORF">S12H4_34776</name>
</gene>
<proteinExistence type="predicted"/>
<comment type="caution">
    <text evidence="1">The sequence shown here is derived from an EMBL/GenBank/DDBJ whole genome shotgun (WGS) entry which is preliminary data.</text>
</comment>
<accession>X1SKQ7</accession>
<protein>
    <submittedName>
        <fullName evidence="1">Uncharacterized protein</fullName>
    </submittedName>
</protein>
<reference evidence="1" key="1">
    <citation type="journal article" date="2014" name="Front. Microbiol.">
        <title>High frequency of phylogenetically diverse reductive dehalogenase-homologous genes in deep subseafloor sedimentary metagenomes.</title>
        <authorList>
            <person name="Kawai M."/>
            <person name="Futagami T."/>
            <person name="Toyoda A."/>
            <person name="Takaki Y."/>
            <person name="Nishi S."/>
            <person name="Hori S."/>
            <person name="Arai W."/>
            <person name="Tsubouchi T."/>
            <person name="Morono Y."/>
            <person name="Uchiyama I."/>
            <person name="Ito T."/>
            <person name="Fujiyama A."/>
            <person name="Inagaki F."/>
            <person name="Takami H."/>
        </authorList>
    </citation>
    <scope>NUCLEOTIDE SEQUENCE</scope>
    <source>
        <strain evidence="1">Expedition CK06-06</strain>
    </source>
</reference>
<dbReference type="AlphaFoldDB" id="X1SKQ7"/>
<feature type="non-terminal residue" evidence="1">
    <location>
        <position position="1"/>
    </location>
</feature>
<dbReference type="EMBL" id="BARW01020599">
    <property type="protein sequence ID" value="GAI93518.1"/>
    <property type="molecule type" value="Genomic_DNA"/>
</dbReference>